<dbReference type="EMBL" id="JBEZFP010000051">
    <property type="protein sequence ID" value="MEU8135827.1"/>
    <property type="molecule type" value="Genomic_DNA"/>
</dbReference>
<evidence type="ECO:0000313" key="3">
    <source>
        <dbReference type="Proteomes" id="UP001551482"/>
    </source>
</evidence>
<gene>
    <name evidence="2" type="ORF">AB0C36_20195</name>
</gene>
<comment type="caution">
    <text evidence="2">The sequence shown here is derived from an EMBL/GenBank/DDBJ whole genome shotgun (WGS) entry which is preliminary data.</text>
</comment>
<feature type="region of interest" description="Disordered" evidence="1">
    <location>
        <begin position="35"/>
        <end position="57"/>
    </location>
</feature>
<evidence type="ECO:0000313" key="2">
    <source>
        <dbReference type="EMBL" id="MEU8135827.1"/>
    </source>
</evidence>
<sequence length="57" mass="6229">MFEYEMFQARAQELHRAAAHDRRVRKALLGRREARRQARAEAGGGKVGVAAAAGHAA</sequence>
<reference evidence="2 3" key="1">
    <citation type="submission" date="2024-06" db="EMBL/GenBank/DDBJ databases">
        <title>The Natural Products Discovery Center: Release of the First 8490 Sequenced Strains for Exploring Actinobacteria Biosynthetic Diversity.</title>
        <authorList>
            <person name="Kalkreuter E."/>
            <person name="Kautsar S.A."/>
            <person name="Yang D."/>
            <person name="Bader C.D."/>
            <person name="Teijaro C.N."/>
            <person name="Fluegel L."/>
            <person name="Davis C.M."/>
            <person name="Simpson J.R."/>
            <person name="Lauterbach L."/>
            <person name="Steele A.D."/>
            <person name="Gui C."/>
            <person name="Meng S."/>
            <person name="Li G."/>
            <person name="Viehrig K."/>
            <person name="Ye F."/>
            <person name="Su P."/>
            <person name="Kiefer A.F."/>
            <person name="Nichols A."/>
            <person name="Cepeda A.J."/>
            <person name="Yan W."/>
            <person name="Fan B."/>
            <person name="Jiang Y."/>
            <person name="Adhikari A."/>
            <person name="Zheng C.-J."/>
            <person name="Schuster L."/>
            <person name="Cowan T.M."/>
            <person name="Smanski M.J."/>
            <person name="Chevrette M.G."/>
            <person name="De Carvalho L.P.S."/>
            <person name="Shen B."/>
        </authorList>
    </citation>
    <scope>NUCLEOTIDE SEQUENCE [LARGE SCALE GENOMIC DNA]</scope>
    <source>
        <strain evidence="2 3">NPDC048946</strain>
    </source>
</reference>
<keyword evidence="3" id="KW-1185">Reference proteome</keyword>
<dbReference type="RefSeq" id="WP_358355877.1">
    <property type="nucleotide sequence ID" value="NZ_JBEZFP010000051.1"/>
</dbReference>
<evidence type="ECO:0000256" key="1">
    <source>
        <dbReference type="SAM" id="MobiDB-lite"/>
    </source>
</evidence>
<organism evidence="2 3">
    <name type="scientific">Streptodolium elevatio</name>
    <dbReference type="NCBI Taxonomy" id="3157996"/>
    <lineage>
        <taxon>Bacteria</taxon>
        <taxon>Bacillati</taxon>
        <taxon>Actinomycetota</taxon>
        <taxon>Actinomycetes</taxon>
        <taxon>Kitasatosporales</taxon>
        <taxon>Streptomycetaceae</taxon>
        <taxon>Streptodolium</taxon>
    </lineage>
</organism>
<dbReference type="Proteomes" id="UP001551482">
    <property type="component" value="Unassembled WGS sequence"/>
</dbReference>
<feature type="compositionally biased region" description="Low complexity" evidence="1">
    <location>
        <begin position="48"/>
        <end position="57"/>
    </location>
</feature>
<proteinExistence type="predicted"/>
<accession>A0ABV3DJ95</accession>
<name>A0ABV3DJ95_9ACTN</name>
<protein>
    <submittedName>
        <fullName evidence="2">Uncharacterized protein</fullName>
    </submittedName>
</protein>